<evidence type="ECO:0000256" key="7">
    <source>
        <dbReference type="SAM" id="Phobius"/>
    </source>
</evidence>
<feature type="transmembrane region" description="Helical" evidence="7">
    <location>
        <begin position="83"/>
        <end position="103"/>
    </location>
</feature>
<keyword evidence="3" id="KW-0479">Metal-binding</keyword>
<feature type="transmembrane region" description="Helical" evidence="7">
    <location>
        <begin position="157"/>
        <end position="174"/>
    </location>
</feature>
<keyword evidence="2" id="KW-0004">4Fe-4S</keyword>
<evidence type="ECO:0000256" key="2">
    <source>
        <dbReference type="ARBA" id="ARBA00022485"/>
    </source>
</evidence>
<evidence type="ECO:0000259" key="8">
    <source>
        <dbReference type="PROSITE" id="PS51379"/>
    </source>
</evidence>
<keyword evidence="1" id="KW-0813">Transport</keyword>
<dbReference type="InterPro" id="IPR017900">
    <property type="entry name" value="4Fe4S_Fe_S_CS"/>
</dbReference>
<keyword evidence="7" id="KW-0472">Membrane</keyword>
<dbReference type="InterPro" id="IPR013783">
    <property type="entry name" value="Ig-like_fold"/>
</dbReference>
<feature type="domain" description="4Fe-4S ferredoxin-type" evidence="8">
    <location>
        <begin position="264"/>
        <end position="283"/>
    </location>
</feature>
<dbReference type="InterPro" id="IPR014116">
    <property type="entry name" value="Cyt_c_oxidase_cbb3_FixG"/>
</dbReference>
<dbReference type="AlphaFoldDB" id="A0A1G7ZLK7"/>
<dbReference type="PANTHER" id="PTHR30176">
    <property type="entry name" value="FERREDOXIN-TYPE PROTEIN NAPH"/>
    <property type="match status" value="1"/>
</dbReference>
<dbReference type="Pfam" id="PF13746">
    <property type="entry name" value="Fer4_18"/>
    <property type="match status" value="1"/>
</dbReference>
<dbReference type="GO" id="GO:0005886">
    <property type="term" value="C:plasma membrane"/>
    <property type="evidence" value="ECO:0007669"/>
    <property type="project" value="TreeGrafter"/>
</dbReference>
<dbReference type="PROSITE" id="PS00198">
    <property type="entry name" value="4FE4S_FER_1"/>
    <property type="match status" value="1"/>
</dbReference>
<evidence type="ECO:0000313" key="9">
    <source>
        <dbReference type="EMBL" id="SDH09564.1"/>
    </source>
</evidence>
<keyword evidence="6" id="KW-0411">Iron-sulfur</keyword>
<evidence type="ECO:0000256" key="5">
    <source>
        <dbReference type="ARBA" id="ARBA00023004"/>
    </source>
</evidence>
<keyword evidence="7" id="KW-0812">Transmembrane</keyword>
<dbReference type="Proteomes" id="UP000198607">
    <property type="component" value="Unassembled WGS sequence"/>
</dbReference>
<evidence type="ECO:0000256" key="4">
    <source>
        <dbReference type="ARBA" id="ARBA00022982"/>
    </source>
</evidence>
<accession>A0A1G7ZLK7</accession>
<feature type="transmembrane region" description="Helical" evidence="7">
    <location>
        <begin position="36"/>
        <end position="56"/>
    </location>
</feature>
<dbReference type="PROSITE" id="PS51379">
    <property type="entry name" value="4FE4S_FER_2"/>
    <property type="match status" value="1"/>
</dbReference>
<dbReference type="Pfam" id="PF12801">
    <property type="entry name" value="Fer4_5"/>
    <property type="match status" value="1"/>
</dbReference>
<gene>
    <name evidence="9" type="ORF">SAMN05660652_01211</name>
</gene>
<keyword evidence="4" id="KW-0249">Electron transport</keyword>
<dbReference type="Gene3D" id="2.60.40.10">
    <property type="entry name" value="Immunoglobulins"/>
    <property type="match status" value="1"/>
</dbReference>
<dbReference type="OrthoDB" id="9811700at2"/>
<dbReference type="STRING" id="83767.SAMN05660652_01211"/>
<proteinExistence type="predicted"/>
<evidence type="ECO:0000313" key="10">
    <source>
        <dbReference type="Proteomes" id="UP000198607"/>
    </source>
</evidence>
<feature type="transmembrane region" description="Helical" evidence="7">
    <location>
        <begin position="339"/>
        <end position="357"/>
    </location>
</feature>
<dbReference type="NCBIfam" id="TIGR02745">
    <property type="entry name" value="ccoG_rdxA_fixG"/>
    <property type="match status" value="1"/>
</dbReference>
<dbReference type="SUPFAM" id="SSF54862">
    <property type="entry name" value="4Fe-4S ferredoxins"/>
    <property type="match status" value="1"/>
</dbReference>
<name>A0A1G7ZLK7_9RHOO</name>
<keyword evidence="5" id="KW-0408">Iron</keyword>
<protein>
    <submittedName>
        <fullName evidence="9">Cytochrome c oxidase accessory protein FixG</fullName>
    </submittedName>
</protein>
<dbReference type="EMBL" id="FNCY01000003">
    <property type="protein sequence ID" value="SDH09564.1"/>
    <property type="molecule type" value="Genomic_DNA"/>
</dbReference>
<dbReference type="InterPro" id="IPR017896">
    <property type="entry name" value="4Fe4S_Fe-S-bd"/>
</dbReference>
<evidence type="ECO:0000256" key="6">
    <source>
        <dbReference type="ARBA" id="ARBA00023014"/>
    </source>
</evidence>
<dbReference type="PANTHER" id="PTHR30176:SF3">
    <property type="entry name" value="FERREDOXIN-TYPE PROTEIN NAPH"/>
    <property type="match status" value="1"/>
</dbReference>
<feature type="transmembrane region" description="Helical" evidence="7">
    <location>
        <begin position="194"/>
        <end position="211"/>
    </location>
</feature>
<dbReference type="InterPro" id="IPR032879">
    <property type="entry name" value="FixG_C"/>
</dbReference>
<organism evidence="9 10">
    <name type="scientific">Propionivibrio dicarboxylicus</name>
    <dbReference type="NCBI Taxonomy" id="83767"/>
    <lineage>
        <taxon>Bacteria</taxon>
        <taxon>Pseudomonadati</taxon>
        <taxon>Pseudomonadota</taxon>
        <taxon>Betaproteobacteria</taxon>
        <taxon>Rhodocyclales</taxon>
        <taxon>Rhodocyclaceae</taxon>
        <taxon>Propionivibrio</taxon>
    </lineage>
</organism>
<dbReference type="GO" id="GO:0046872">
    <property type="term" value="F:metal ion binding"/>
    <property type="evidence" value="ECO:0007669"/>
    <property type="project" value="UniProtKB-KW"/>
</dbReference>
<reference evidence="9 10" key="1">
    <citation type="submission" date="2016-10" db="EMBL/GenBank/DDBJ databases">
        <authorList>
            <person name="de Groot N.N."/>
        </authorList>
    </citation>
    <scope>NUCLEOTIDE SEQUENCE [LARGE SCALE GENOMIC DNA]</scope>
    <source>
        <strain evidence="9 10">DSM 5885</strain>
    </source>
</reference>
<dbReference type="InterPro" id="IPR051684">
    <property type="entry name" value="Electron_Trans/Redox"/>
</dbReference>
<keyword evidence="10" id="KW-1185">Reference proteome</keyword>
<sequence>MNTDGKPSGQATGAGGLYEKRRTIYMRSVSGTFNNARWIMVFLTQFFFYGACWLDWGGRQAVLFHLAERKFYVFGMVFWPQDAIYLAVLLVISAYLLFLATAIGGRLFCGYACPQTVYTEIFMWIERKIEGDRSARMKLDRQPMSARKLGLKVAKHAAWLVVAAWTGFTFVGYFTPIRELASAVGSFGVSGWEVFWLFFYSGFLYFMAGFMREQMCKYLCPYARFQGVMFDPDTLVITYDAERGEPRGQRRKGGDAGGKALGDCVDCGVCVQVCPTGIDIRNGLQYECIACAACIDGCDSVMDKIGLPRGLIRYSTENAMAKHYGARDILQHLMRPRTLVYSAILVLIVVAAGWSLATRVPLKVDVLRDRSTLYREGDDERIENVFTLRVMNTDEAPHRYQIEVSGIDGIRLESGATIEVPGASNKTVAAVASVEEGKGKKGSNPVVFELRAEGAPKIAVHEKTTFYLP</sequence>
<dbReference type="GO" id="GO:0051539">
    <property type="term" value="F:4 iron, 4 sulfur cluster binding"/>
    <property type="evidence" value="ECO:0007669"/>
    <property type="project" value="UniProtKB-KW"/>
</dbReference>
<dbReference type="Pfam" id="PF11614">
    <property type="entry name" value="FixG_C"/>
    <property type="match status" value="1"/>
</dbReference>
<evidence type="ECO:0000256" key="1">
    <source>
        <dbReference type="ARBA" id="ARBA00022448"/>
    </source>
</evidence>
<keyword evidence="7" id="KW-1133">Transmembrane helix</keyword>
<evidence type="ECO:0000256" key="3">
    <source>
        <dbReference type="ARBA" id="ARBA00022723"/>
    </source>
</evidence>